<dbReference type="RefSeq" id="XP_001744900.1">
    <property type="nucleotide sequence ID" value="XM_001744848.1"/>
</dbReference>
<dbReference type="KEGG" id="mbr:MONBRDRAFT_24634"/>
<evidence type="ECO:0000313" key="4">
    <source>
        <dbReference type="Proteomes" id="UP000001357"/>
    </source>
</evidence>
<sequence length="220" mass="23616">MRVAEFDKSTWDLDKRPASNKLGREAGYAREGAEQRHTESLNLSSSLSLSLSASLSLVLSPYLCSLSLCSLSLLSLSALSLCSLSALSLLSLSALSLLSLCSLSALSLLSLCSLSALSLLSLSVLSLCALSVSCRTLPPPPPIPSFYYPAIRSVSHDHVDSRAFLQQQHAILRHHHLMHGLARYSAQGSRVWIKTSERWCPATAASNDGTNTVFEGDDGQ</sequence>
<keyword evidence="1" id="KW-1133">Transmembrane helix</keyword>
<dbReference type="EMBL" id="CH991548">
    <property type="protein sequence ID" value="EDQ90133.1"/>
    <property type="molecule type" value="Genomic_DNA"/>
</dbReference>
<dbReference type="GeneID" id="5890099"/>
<reference evidence="3 4" key="1">
    <citation type="journal article" date="2008" name="Nature">
        <title>The genome of the choanoflagellate Monosiga brevicollis and the origin of metazoans.</title>
        <authorList>
            <consortium name="JGI Sequencing"/>
            <person name="King N."/>
            <person name="Westbrook M.J."/>
            <person name="Young S.L."/>
            <person name="Kuo A."/>
            <person name="Abedin M."/>
            <person name="Chapman J."/>
            <person name="Fairclough S."/>
            <person name="Hellsten U."/>
            <person name="Isogai Y."/>
            <person name="Letunic I."/>
            <person name="Marr M."/>
            <person name="Pincus D."/>
            <person name="Putnam N."/>
            <person name="Rokas A."/>
            <person name="Wright K.J."/>
            <person name="Zuzow R."/>
            <person name="Dirks W."/>
            <person name="Good M."/>
            <person name="Goodstein D."/>
            <person name="Lemons D."/>
            <person name="Li W."/>
            <person name="Lyons J.B."/>
            <person name="Morris A."/>
            <person name="Nichols S."/>
            <person name="Richter D.J."/>
            <person name="Salamov A."/>
            <person name="Bork P."/>
            <person name="Lim W.A."/>
            <person name="Manning G."/>
            <person name="Miller W.T."/>
            <person name="McGinnis W."/>
            <person name="Shapiro H."/>
            <person name="Tjian R."/>
            <person name="Grigoriev I.V."/>
            <person name="Rokhsar D."/>
        </authorList>
    </citation>
    <scope>NUCLEOTIDE SEQUENCE [LARGE SCALE GENOMIC DNA]</scope>
    <source>
        <strain evidence="4">MX1 / ATCC 50154</strain>
    </source>
</reference>
<evidence type="ECO:0000256" key="1">
    <source>
        <dbReference type="SAM" id="Phobius"/>
    </source>
</evidence>
<dbReference type="AlphaFoldDB" id="A9UX10"/>
<dbReference type="InParanoid" id="A9UX10"/>
<dbReference type="Proteomes" id="UP000001357">
    <property type="component" value="Unassembled WGS sequence"/>
</dbReference>
<evidence type="ECO:0000259" key="2">
    <source>
        <dbReference type="Pfam" id="PF18597"/>
    </source>
</evidence>
<proteinExistence type="predicted"/>
<evidence type="ECO:0000313" key="3">
    <source>
        <dbReference type="EMBL" id="EDQ90133.1"/>
    </source>
</evidence>
<gene>
    <name evidence="3" type="ORF">MONBRDRAFT_24634</name>
</gene>
<dbReference type="InterPro" id="IPR040640">
    <property type="entry name" value="MyoX_N_SH3"/>
</dbReference>
<dbReference type="Pfam" id="PF18597">
    <property type="entry name" value="SH3_19"/>
    <property type="match status" value="1"/>
</dbReference>
<name>A9UX10_MONBE</name>
<feature type="transmembrane region" description="Helical" evidence="1">
    <location>
        <begin position="106"/>
        <end position="130"/>
    </location>
</feature>
<feature type="non-terminal residue" evidence="3">
    <location>
        <position position="220"/>
    </location>
</feature>
<keyword evidence="1" id="KW-0812">Transmembrane</keyword>
<feature type="domain" description="Myosin X N-terminal SH3" evidence="2">
    <location>
        <begin position="187"/>
        <end position="220"/>
    </location>
</feature>
<protein>
    <recommendedName>
        <fullName evidence="2">Myosin X N-terminal SH3 domain-containing protein</fullName>
    </recommendedName>
</protein>
<accession>A9UX10</accession>
<keyword evidence="1" id="KW-0472">Membrane</keyword>
<organism evidence="3 4">
    <name type="scientific">Monosiga brevicollis</name>
    <name type="common">Choanoflagellate</name>
    <dbReference type="NCBI Taxonomy" id="81824"/>
    <lineage>
        <taxon>Eukaryota</taxon>
        <taxon>Choanoflagellata</taxon>
        <taxon>Craspedida</taxon>
        <taxon>Salpingoecidae</taxon>
        <taxon>Monosiga</taxon>
    </lineage>
</organism>
<keyword evidence="4" id="KW-1185">Reference proteome</keyword>